<dbReference type="CDD" id="cd00130">
    <property type="entry name" value="PAS"/>
    <property type="match status" value="6"/>
</dbReference>
<feature type="domain" description="PAC" evidence="14">
    <location>
        <begin position="352"/>
        <end position="403"/>
    </location>
</feature>
<feature type="domain" description="PAS" evidence="13">
    <location>
        <begin position="663"/>
        <end position="733"/>
    </location>
</feature>
<dbReference type="InterPro" id="IPR013656">
    <property type="entry name" value="PAS_4"/>
</dbReference>
<feature type="coiled-coil region" evidence="11">
    <location>
        <begin position="223"/>
        <end position="250"/>
    </location>
</feature>
<dbReference type="PROSITE" id="PS50113">
    <property type="entry name" value="PAC"/>
    <property type="match status" value="4"/>
</dbReference>
<dbReference type="SUPFAM" id="SSF55785">
    <property type="entry name" value="PYP-like sensor domain (PAS domain)"/>
    <property type="match status" value="7"/>
</dbReference>
<keyword evidence="11" id="KW-0175">Coiled coil</keyword>
<keyword evidence="2" id="KW-1003">Cell membrane</keyword>
<dbReference type="Pfam" id="PF02518">
    <property type="entry name" value="HATPase_c"/>
    <property type="match status" value="1"/>
</dbReference>
<keyword evidence="3" id="KW-0997">Cell inner membrane</keyword>
<feature type="domain" description="PAS" evidence="13">
    <location>
        <begin position="784"/>
        <end position="825"/>
    </location>
</feature>
<evidence type="ECO:0000256" key="9">
    <source>
        <dbReference type="ARBA" id="ARBA00022989"/>
    </source>
</evidence>
<evidence type="ECO:0008006" key="16">
    <source>
        <dbReference type="Google" id="ProtNLM"/>
    </source>
</evidence>
<dbReference type="InterPro" id="IPR013655">
    <property type="entry name" value="PAS_fold_3"/>
</dbReference>
<dbReference type="InterPro" id="IPR001610">
    <property type="entry name" value="PAC"/>
</dbReference>
<keyword evidence="7" id="KW-0547">Nucleotide-binding</keyword>
<organism evidence="15">
    <name type="scientific">Desertifilum tharense IPPAS B-1220</name>
    <dbReference type="NCBI Taxonomy" id="1781255"/>
    <lineage>
        <taxon>Bacteria</taxon>
        <taxon>Bacillati</taxon>
        <taxon>Cyanobacteriota</taxon>
        <taxon>Cyanophyceae</taxon>
        <taxon>Desertifilales</taxon>
        <taxon>Desertifilaceae</taxon>
        <taxon>Desertifilum</taxon>
    </lineage>
</organism>
<keyword evidence="8" id="KW-0418">Kinase</keyword>
<dbReference type="SMART" id="SM00387">
    <property type="entry name" value="HATPase_c"/>
    <property type="match status" value="1"/>
</dbReference>
<reference evidence="15" key="1">
    <citation type="submission" date="2016-09" db="EMBL/GenBank/DDBJ databases">
        <title>Draft genome of thermotolerant cyanobacterium Desertifilum sp. strain IPPAS B-1220.</title>
        <authorList>
            <person name="Sinetova M.A."/>
            <person name="Bolakhan K."/>
            <person name="Zayadan B.K."/>
            <person name="Mironov K.S."/>
            <person name="Ustinova V."/>
            <person name="Kupriyanova E.V."/>
            <person name="Sidorov R.A."/>
            <person name="Skrypnik A.N."/>
            <person name="Gogoleva N.E."/>
            <person name="Gogolev Y.V."/>
            <person name="Los D.A."/>
        </authorList>
    </citation>
    <scope>NUCLEOTIDE SEQUENCE [LARGE SCALE GENOMIC DNA]</scope>
    <source>
        <strain evidence="15">IPPAS B-1220</strain>
    </source>
</reference>
<dbReference type="EMBL" id="MJGC01000066">
    <property type="protein sequence ID" value="OEJ74505.1"/>
    <property type="molecule type" value="Genomic_DNA"/>
</dbReference>
<feature type="domain" description="PAC" evidence="14">
    <location>
        <begin position="610"/>
        <end position="662"/>
    </location>
</feature>
<dbReference type="SUPFAM" id="SSF55874">
    <property type="entry name" value="ATPase domain of HSP90 chaperone/DNA topoisomerase II/histidine kinase"/>
    <property type="match status" value="1"/>
</dbReference>
<dbReference type="InterPro" id="IPR011495">
    <property type="entry name" value="Sig_transdc_His_kin_sub2_dim/P"/>
</dbReference>
<dbReference type="PANTHER" id="PTHR43065">
    <property type="entry name" value="SENSOR HISTIDINE KINASE"/>
    <property type="match status" value="1"/>
</dbReference>
<proteinExistence type="predicted"/>
<dbReference type="SMART" id="SM00091">
    <property type="entry name" value="PAS"/>
    <property type="match status" value="7"/>
</dbReference>
<accession>A0A1E5QIJ7</accession>
<dbReference type="Gene3D" id="3.30.450.40">
    <property type="match status" value="1"/>
</dbReference>
<evidence type="ECO:0000256" key="3">
    <source>
        <dbReference type="ARBA" id="ARBA00022519"/>
    </source>
</evidence>
<dbReference type="SMART" id="SM00086">
    <property type="entry name" value="PAC"/>
    <property type="match status" value="6"/>
</dbReference>
<dbReference type="NCBIfam" id="TIGR00229">
    <property type="entry name" value="sensory_box"/>
    <property type="match status" value="5"/>
</dbReference>
<dbReference type="SMART" id="SM00065">
    <property type="entry name" value="GAF"/>
    <property type="match status" value="1"/>
</dbReference>
<dbReference type="InterPro" id="IPR000014">
    <property type="entry name" value="PAS"/>
</dbReference>
<evidence type="ECO:0000256" key="8">
    <source>
        <dbReference type="ARBA" id="ARBA00022777"/>
    </source>
</evidence>
<dbReference type="InterPro" id="IPR005467">
    <property type="entry name" value="His_kinase_dom"/>
</dbReference>
<evidence type="ECO:0000256" key="6">
    <source>
        <dbReference type="ARBA" id="ARBA00022737"/>
    </source>
</evidence>
<dbReference type="PROSITE" id="PS50112">
    <property type="entry name" value="PAS"/>
    <property type="match status" value="4"/>
</dbReference>
<evidence type="ECO:0000259" key="14">
    <source>
        <dbReference type="PROSITE" id="PS50113"/>
    </source>
</evidence>
<dbReference type="FunFam" id="2.10.70.100:FF:000001">
    <property type="entry name" value="Sensory transduction histidine kinase"/>
    <property type="match status" value="1"/>
</dbReference>
<keyword evidence="10" id="KW-0472">Membrane</keyword>
<dbReference type="Pfam" id="PF08447">
    <property type="entry name" value="PAS_3"/>
    <property type="match status" value="2"/>
</dbReference>
<protein>
    <recommendedName>
        <fullName evidence="16">Histidine kinase</fullName>
    </recommendedName>
</protein>
<dbReference type="InterPro" id="IPR036890">
    <property type="entry name" value="HATPase_C_sf"/>
</dbReference>
<dbReference type="Pfam" id="PF07568">
    <property type="entry name" value="HisKA_2"/>
    <property type="match status" value="1"/>
</dbReference>
<feature type="domain" description="PAC" evidence="14">
    <location>
        <begin position="978"/>
        <end position="1030"/>
    </location>
</feature>
<dbReference type="InterPro" id="IPR000700">
    <property type="entry name" value="PAS-assoc_C"/>
</dbReference>
<dbReference type="RefSeq" id="WP_069968003.1">
    <property type="nucleotide sequence ID" value="NZ_CM124774.1"/>
</dbReference>
<dbReference type="Pfam" id="PF08448">
    <property type="entry name" value="PAS_4"/>
    <property type="match status" value="2"/>
</dbReference>
<dbReference type="SUPFAM" id="SSF55781">
    <property type="entry name" value="GAF domain-like"/>
    <property type="match status" value="1"/>
</dbReference>
<keyword evidence="6" id="KW-0677">Repeat</keyword>
<dbReference type="PANTHER" id="PTHR43065:SF23">
    <property type="entry name" value="SENSOR HISTIDINE KINASE PDTAS"/>
    <property type="match status" value="1"/>
</dbReference>
<evidence type="ECO:0000259" key="12">
    <source>
        <dbReference type="PROSITE" id="PS50109"/>
    </source>
</evidence>
<sequence length="1373" mass="156481">MNLLRSLKPATLYQWLKRLQQPSKRAQLLQQRNLELEHQMQQRTEQLHKALIEVKRQAKQAELINQIVQAIRGTLVLDEILQTTVNQLHEVLNVSRCLIFRPDATEQFAIRYVSEATSEGTSLMGLCCEFYRYYRADLVQGNALFFSRIDHCVAPEVREAARECHIRAIVIVPLIYQNDYIGGISLHQCDREREWTTDEIAFIKAIADRCAIAIHQAELYQQLQIELQERQKAEATLQKLNDALELKVQERTQMLQCVVQQLSQENAERQRTEKALQHSQVQLQAILDNSPVFIYVYDLQNRYILVNYQFEKLLKRPKKELIGRHLNECWPPEIADLFADNNRQVLETGSAIQAEEVAPHADGLHTYVTVKFPLKDEQGNIYAVCGISTDITDRKRIEAALQESEAKFHNLVANVPGMIYQFVMHPDGSQGLSYASPSCRQMWELEPEQMRGDIQTSLEMIYPDDRVILEQSTAISAQTLQPWQWEGRIQTPSGRLKWLQGIARPQKQANGDIVWDGLFIETSDRKHAEVALLNTEFRLGIALKAAQMGTWDWNFKSDRVTCSEQTDVIFGFASGDPARTSQDYRDRIHPEDQPLFDRAIHNSREQGIPFDIEYRVVLPDGSIRWVAGKGDTLHTSTGEVVGMSGIVMDITERKRSETALRDSEFKLRTIVENSNDAIFLKDYQGRYLFINSMGAQLLGRSVAEVLGKKDEDFFSFESAQYIGQLDRAVMEGGKPWTGEEQGEANGNRYTFLSTKAPYVSAQGELLGLIGVCRDITQQKQAEETLKRQFAAVEAAGDGIAIVSLAGDYIYLNQSHAKIFGYERTEELIGQSWTILYCSDEIERICQEALPIVYQTGKWQGEAVAKRRDGTMFSEELSLTLVENNALVCVCRDITERKQTEERLVLRDRAIAASNNGIIISDATHPNNPVIYVNKAFENMTGYTQADVLGKNCRFLQGKDKKQPSLEILRNAIRQGTACTVTLRNYRKDGSDFWNELSLSPIYDSLGKLTHFIGIQSDITERKQAEEDLQFTTSRLSTLIENLQLGVLVKDEGKRVVMINQKFCDIFNIPIAPGALIGADFSDLAETYQHLFARPEEFIRSHNRVNQNRKIISNEEIEMRDGRILERDYVPIYVLGEYSGNLWMYRDITQRKQVENEIKSSLQEKEVLLKEIHHRVKNNLQVISSLLRLQSEYIKDEETLAIFTESYNRVQSMALIHEKLYQSSGLSKIDAAEYIQDLTKNLFRSYDISMGCIQLKLNVQSIQLDVDTAIPCGLIINELISNSIKYGFVGRTQGEIYIDLLQGVDSQVTLRIGDNGIGLPLDFDIEEVESLGLQLVAGLTEQIHGKIEIESTQEGTSFFIRFINKVEQLCALGY</sequence>
<dbReference type="Gene3D" id="2.10.70.100">
    <property type="match status" value="1"/>
</dbReference>
<dbReference type="Pfam" id="PF13188">
    <property type="entry name" value="PAS_8"/>
    <property type="match status" value="1"/>
</dbReference>
<dbReference type="PROSITE" id="PS50109">
    <property type="entry name" value="HIS_KIN"/>
    <property type="match status" value="1"/>
</dbReference>
<evidence type="ECO:0000256" key="10">
    <source>
        <dbReference type="ARBA" id="ARBA00023136"/>
    </source>
</evidence>
<feature type="domain" description="PAS" evidence="13">
    <location>
        <begin position="908"/>
        <end position="975"/>
    </location>
</feature>
<dbReference type="Gene3D" id="3.30.565.10">
    <property type="entry name" value="Histidine kinase-like ATPase, C-terminal domain"/>
    <property type="match status" value="1"/>
</dbReference>
<name>A0A1E5QIJ7_9CYAN</name>
<dbReference type="InterPro" id="IPR003018">
    <property type="entry name" value="GAF"/>
</dbReference>
<evidence type="ECO:0000259" key="13">
    <source>
        <dbReference type="PROSITE" id="PS50112"/>
    </source>
</evidence>
<evidence type="ECO:0000256" key="1">
    <source>
        <dbReference type="ARBA" id="ARBA00004429"/>
    </source>
</evidence>
<dbReference type="InterPro" id="IPR035965">
    <property type="entry name" value="PAS-like_dom_sf"/>
</dbReference>
<evidence type="ECO:0000256" key="11">
    <source>
        <dbReference type="SAM" id="Coils"/>
    </source>
</evidence>
<dbReference type="STRING" id="1781255.BH720_14900"/>
<comment type="caution">
    <text evidence="15">The sequence shown here is derived from an EMBL/GenBank/DDBJ whole genome shotgun (WGS) entry which is preliminary data.</text>
</comment>
<evidence type="ECO:0000256" key="5">
    <source>
        <dbReference type="ARBA" id="ARBA00022692"/>
    </source>
</evidence>
<keyword evidence="4" id="KW-0808">Transferase</keyword>
<dbReference type="OrthoDB" id="9758522at2"/>
<feature type="domain" description="PAC" evidence="14">
    <location>
        <begin position="734"/>
        <end position="787"/>
    </location>
</feature>
<feature type="domain" description="Histidine kinase" evidence="12">
    <location>
        <begin position="1274"/>
        <end position="1365"/>
    </location>
</feature>
<gene>
    <name evidence="15" type="ORF">BH720_14900</name>
</gene>
<evidence type="ECO:0000256" key="7">
    <source>
        <dbReference type="ARBA" id="ARBA00022741"/>
    </source>
</evidence>
<keyword evidence="9" id="KW-1133">Transmembrane helix</keyword>
<dbReference type="GO" id="GO:0016301">
    <property type="term" value="F:kinase activity"/>
    <property type="evidence" value="ECO:0007669"/>
    <property type="project" value="UniProtKB-KW"/>
</dbReference>
<dbReference type="InterPro" id="IPR029016">
    <property type="entry name" value="GAF-like_dom_sf"/>
</dbReference>
<dbReference type="Pfam" id="PF13426">
    <property type="entry name" value="PAS_9"/>
    <property type="match status" value="2"/>
</dbReference>
<dbReference type="Pfam" id="PF01590">
    <property type="entry name" value="GAF"/>
    <property type="match status" value="1"/>
</dbReference>
<dbReference type="Gene3D" id="3.30.450.20">
    <property type="entry name" value="PAS domain"/>
    <property type="match status" value="7"/>
</dbReference>
<evidence type="ECO:0000256" key="4">
    <source>
        <dbReference type="ARBA" id="ARBA00022679"/>
    </source>
</evidence>
<comment type="subcellular location">
    <subcellularLocation>
        <location evidence="1">Cell inner membrane</location>
        <topology evidence="1">Multi-pass membrane protein</topology>
    </subcellularLocation>
</comment>
<dbReference type="InterPro" id="IPR003594">
    <property type="entry name" value="HATPase_dom"/>
</dbReference>
<evidence type="ECO:0000256" key="2">
    <source>
        <dbReference type="ARBA" id="ARBA00022475"/>
    </source>
</evidence>
<dbReference type="GO" id="GO:0005886">
    <property type="term" value="C:plasma membrane"/>
    <property type="evidence" value="ECO:0007669"/>
    <property type="project" value="UniProtKB-SubCell"/>
</dbReference>
<dbReference type="GO" id="GO:0000166">
    <property type="term" value="F:nucleotide binding"/>
    <property type="evidence" value="ECO:0007669"/>
    <property type="project" value="UniProtKB-KW"/>
</dbReference>
<keyword evidence="5" id="KW-0812">Transmembrane</keyword>
<evidence type="ECO:0000313" key="15">
    <source>
        <dbReference type="EMBL" id="OEJ74505.1"/>
    </source>
</evidence>
<feature type="domain" description="PAS" evidence="13">
    <location>
        <begin position="279"/>
        <end position="349"/>
    </location>
</feature>